<reference evidence="2 3" key="1">
    <citation type="submission" date="2024-09" db="EMBL/GenBank/DDBJ databases">
        <title>Chromosome-scale assembly of Riccia fluitans.</title>
        <authorList>
            <person name="Paukszto L."/>
            <person name="Sawicki J."/>
            <person name="Karawczyk K."/>
            <person name="Piernik-Szablinska J."/>
            <person name="Szczecinska M."/>
            <person name="Mazdziarz M."/>
        </authorList>
    </citation>
    <scope>NUCLEOTIDE SEQUENCE [LARGE SCALE GENOMIC DNA]</scope>
    <source>
        <strain evidence="2">Rf_01</strain>
        <tissue evidence="2">Aerial parts of the thallus</tissue>
    </source>
</reference>
<protein>
    <submittedName>
        <fullName evidence="2">Uncharacterized protein</fullName>
    </submittedName>
</protein>
<dbReference type="EMBL" id="JBHFFA010000003">
    <property type="protein sequence ID" value="KAL2633961.1"/>
    <property type="molecule type" value="Genomic_DNA"/>
</dbReference>
<sequence>MRDHVAAVLRRGTMHHRNESAWVNARTLNRREDGGEMRSNLETQQREPTACRLTWRKQKLEHRSKSPRWTNEHTTSCQAGGNDGIGHDHRSPEEWTRLIRSELTDASVNDMHGLRIWQPVRWQKEDEESRPVYRRVRAIKQSSGPRVEFDVDRNELRMCSRECMKDTKHWCDRDNNDHEHPTAMG</sequence>
<name>A0ABD1YT64_9MARC</name>
<keyword evidence="3" id="KW-1185">Reference proteome</keyword>
<dbReference type="AlphaFoldDB" id="A0ABD1YT64"/>
<organism evidence="2 3">
    <name type="scientific">Riccia fluitans</name>
    <dbReference type="NCBI Taxonomy" id="41844"/>
    <lineage>
        <taxon>Eukaryota</taxon>
        <taxon>Viridiplantae</taxon>
        <taxon>Streptophyta</taxon>
        <taxon>Embryophyta</taxon>
        <taxon>Marchantiophyta</taxon>
        <taxon>Marchantiopsida</taxon>
        <taxon>Marchantiidae</taxon>
        <taxon>Marchantiales</taxon>
        <taxon>Ricciaceae</taxon>
        <taxon>Riccia</taxon>
    </lineage>
</organism>
<gene>
    <name evidence="2" type="ORF">R1flu_005440</name>
</gene>
<feature type="region of interest" description="Disordered" evidence="1">
    <location>
        <begin position="62"/>
        <end position="89"/>
    </location>
</feature>
<dbReference type="Proteomes" id="UP001605036">
    <property type="component" value="Unassembled WGS sequence"/>
</dbReference>
<evidence type="ECO:0000256" key="1">
    <source>
        <dbReference type="SAM" id="MobiDB-lite"/>
    </source>
</evidence>
<accession>A0ABD1YT64</accession>
<proteinExistence type="predicted"/>
<evidence type="ECO:0000313" key="3">
    <source>
        <dbReference type="Proteomes" id="UP001605036"/>
    </source>
</evidence>
<evidence type="ECO:0000313" key="2">
    <source>
        <dbReference type="EMBL" id="KAL2633961.1"/>
    </source>
</evidence>
<feature type="compositionally biased region" description="Polar residues" evidence="1">
    <location>
        <begin position="67"/>
        <end position="79"/>
    </location>
</feature>
<comment type="caution">
    <text evidence="2">The sequence shown here is derived from an EMBL/GenBank/DDBJ whole genome shotgun (WGS) entry which is preliminary data.</text>
</comment>